<evidence type="ECO:0000256" key="8">
    <source>
        <dbReference type="ARBA" id="ARBA00022723"/>
    </source>
</evidence>
<dbReference type="GO" id="GO:0020037">
    <property type="term" value="F:heme binding"/>
    <property type="evidence" value="ECO:0007669"/>
    <property type="project" value="UniProtKB-UniRule"/>
</dbReference>
<feature type="disulfide bond" evidence="18">
    <location>
        <begin position="195"/>
        <end position="227"/>
    </location>
</feature>
<dbReference type="HOGENOM" id="CLU_010543_0_3_1"/>
<dbReference type="InterPro" id="IPR019793">
    <property type="entry name" value="Peroxidases_heam-ligand_BS"/>
</dbReference>
<dbReference type="FunFam" id="1.10.420.10:FF:000001">
    <property type="entry name" value="Peroxidase"/>
    <property type="match status" value="1"/>
</dbReference>
<feature type="disulfide bond" evidence="18">
    <location>
        <begin position="31"/>
        <end position="110"/>
    </location>
</feature>
<dbReference type="EMBL" id="GL377578">
    <property type="protein sequence ID" value="EFJ29213.1"/>
    <property type="molecule type" value="Genomic_DNA"/>
</dbReference>
<evidence type="ECO:0000256" key="11">
    <source>
        <dbReference type="ARBA" id="ARBA00023004"/>
    </source>
</evidence>
<evidence type="ECO:0000313" key="22">
    <source>
        <dbReference type="Proteomes" id="UP000001514"/>
    </source>
</evidence>
<feature type="binding site" description="axial binding residue" evidence="16">
    <location>
        <position position="188"/>
    </location>
    <ligand>
        <name>heme b</name>
        <dbReference type="ChEBI" id="CHEBI:60344"/>
    </ligand>
    <ligandPart>
        <name>Fe</name>
        <dbReference type="ChEBI" id="CHEBI:18248"/>
    </ligandPart>
</feature>
<comment type="subcellular location">
    <subcellularLocation>
        <location evidence="19">Secreted</location>
    </subcellularLocation>
</comment>
<keyword evidence="22" id="KW-1185">Reference proteome</keyword>
<sequence>MDKTLLLLLVITVCVFSSSAQLSVGFYGRTCPRVESIVKRVALDKFKQAPTSAAATVRLFFHDCFGCDASVTLASTPANRAEKDADINKSLAGDAFDSVMKAKKAVEAECPGVVSCADVLAILTRDFVGLTGGPTWQVKKGRRDGRISRAEAATANLPGAEFSVNQLLKNFATKGLNLVDLVSLSGAHTFGFAHCDQFSSRLYNFSSSNRMDPTMSSSFASDLKKSCPIRGGNPNLVEPFDPVTPFEFDNAYYKNLLAGRGLVTSDQELYSDRRTRKLVRLFSKKRQRFFNAFADAMDKMGSIGVKTGTSGEIRRDCSRIN</sequence>
<feature type="binding site" evidence="16">
    <location>
        <position position="249"/>
    </location>
    <ligand>
        <name>Ca(2+)</name>
        <dbReference type="ChEBI" id="CHEBI:29108"/>
        <label>2</label>
    </ligand>
</feature>
<dbReference type="InterPro" id="IPR033905">
    <property type="entry name" value="Secretory_peroxidase"/>
</dbReference>
<dbReference type="Pfam" id="PF00141">
    <property type="entry name" value="peroxidase"/>
    <property type="match status" value="1"/>
</dbReference>
<comment type="catalytic activity">
    <reaction evidence="1 19">
        <text>2 a phenolic donor + H2O2 = 2 a phenolic radical donor + 2 H2O</text>
        <dbReference type="Rhea" id="RHEA:56136"/>
        <dbReference type="ChEBI" id="CHEBI:15377"/>
        <dbReference type="ChEBI" id="CHEBI:16240"/>
        <dbReference type="ChEBI" id="CHEBI:139520"/>
        <dbReference type="ChEBI" id="CHEBI:139521"/>
        <dbReference type="EC" id="1.11.1.7"/>
    </reaction>
</comment>
<dbReference type="Gene3D" id="1.10.420.10">
    <property type="entry name" value="Peroxidase, domain 2"/>
    <property type="match status" value="1"/>
</dbReference>
<feature type="binding site" evidence="16">
    <location>
        <position position="241"/>
    </location>
    <ligand>
        <name>Ca(2+)</name>
        <dbReference type="ChEBI" id="CHEBI:29108"/>
        <label>2</label>
    </ligand>
</feature>
<comment type="function">
    <text evidence="2">Removal of H(2)O(2), oxidation of toxic reductants, biosynthesis and degradation of lignin, suberization, auxin catabolism, response to environmental stresses such as wounding, pathogen attack and oxidative stress. These functions might be dependent on each isozyme/isoform in each plant tissue.</text>
</comment>
<dbReference type="FunFam" id="1.10.520.10:FF:000008">
    <property type="entry name" value="Peroxidase"/>
    <property type="match status" value="1"/>
</dbReference>
<keyword evidence="10 19" id="KW-0560">Oxidoreductase</keyword>
<evidence type="ECO:0000313" key="21">
    <source>
        <dbReference type="EMBL" id="EFJ29213.1"/>
    </source>
</evidence>
<feature type="binding site" evidence="16">
    <location>
        <position position="70"/>
    </location>
    <ligand>
        <name>Ca(2+)</name>
        <dbReference type="ChEBI" id="CHEBI:29108"/>
        <label>1</label>
    </ligand>
</feature>
<name>D8RG06_SELML</name>
<protein>
    <recommendedName>
        <fullName evidence="4 19">Peroxidase</fullName>
        <ecNumber evidence="4 19">1.11.1.7</ecNumber>
    </recommendedName>
</protein>
<evidence type="ECO:0000256" key="3">
    <source>
        <dbReference type="ARBA" id="ARBA00006873"/>
    </source>
</evidence>
<feature type="binding site" evidence="16">
    <location>
        <position position="244"/>
    </location>
    <ligand>
        <name>Ca(2+)</name>
        <dbReference type="ChEBI" id="CHEBI:29108"/>
        <label>2</label>
    </ligand>
</feature>
<dbReference type="GO" id="GO:0042744">
    <property type="term" value="P:hydrogen peroxide catabolic process"/>
    <property type="evidence" value="ECO:0007669"/>
    <property type="project" value="UniProtKB-KW"/>
</dbReference>
<evidence type="ECO:0000256" key="12">
    <source>
        <dbReference type="ARBA" id="ARBA00023157"/>
    </source>
</evidence>
<dbReference type="Gramene" id="EFJ29213">
    <property type="protein sequence ID" value="EFJ29213"/>
    <property type="gene ID" value="SELMODRAFT_231472"/>
</dbReference>
<dbReference type="OMA" id="LRMSCPI"/>
<evidence type="ECO:0000256" key="19">
    <source>
        <dbReference type="RuleBase" id="RU362060"/>
    </source>
</evidence>
<organism evidence="22">
    <name type="scientific">Selaginella moellendorffii</name>
    <name type="common">Spikemoss</name>
    <dbReference type="NCBI Taxonomy" id="88036"/>
    <lineage>
        <taxon>Eukaryota</taxon>
        <taxon>Viridiplantae</taxon>
        <taxon>Streptophyta</taxon>
        <taxon>Embryophyta</taxon>
        <taxon>Tracheophyta</taxon>
        <taxon>Lycopodiopsida</taxon>
        <taxon>Selaginellales</taxon>
        <taxon>Selaginellaceae</taxon>
        <taxon>Selaginella</taxon>
    </lineage>
</organism>
<dbReference type="AlphaFoldDB" id="D8RG06"/>
<feature type="binding site" evidence="16">
    <location>
        <position position="63"/>
    </location>
    <ligand>
        <name>Ca(2+)</name>
        <dbReference type="ChEBI" id="CHEBI:29108"/>
        <label>1</label>
    </ligand>
</feature>
<dbReference type="EC" id="1.11.1.7" evidence="4 19"/>
<evidence type="ECO:0000256" key="18">
    <source>
        <dbReference type="PIRSR" id="PIRSR600823-5"/>
    </source>
</evidence>
<dbReference type="eggNOG" id="ENOG502QQ3G">
    <property type="taxonomic scope" value="Eukaryota"/>
</dbReference>
<dbReference type="InterPro" id="IPR002016">
    <property type="entry name" value="Haem_peroxidase"/>
</dbReference>
<evidence type="ECO:0000256" key="5">
    <source>
        <dbReference type="ARBA" id="ARBA00022525"/>
    </source>
</evidence>
<dbReference type="GO" id="GO:0140825">
    <property type="term" value="F:lactoperoxidase activity"/>
    <property type="evidence" value="ECO:0007669"/>
    <property type="project" value="UniProtKB-EC"/>
</dbReference>
<feature type="disulfide bond" evidence="18">
    <location>
        <begin position="116"/>
        <end position="317"/>
    </location>
</feature>
<keyword evidence="19" id="KW-0732">Signal</keyword>
<dbReference type="KEGG" id="smo:SELMODRAFT_231472"/>
<dbReference type="GO" id="GO:0005576">
    <property type="term" value="C:extracellular region"/>
    <property type="evidence" value="ECO:0007669"/>
    <property type="project" value="UniProtKB-SubCell"/>
</dbReference>
<dbReference type="PRINTS" id="PR00461">
    <property type="entry name" value="PLPEROXIDASE"/>
</dbReference>
<dbReference type="Gene3D" id="1.10.520.10">
    <property type="match status" value="1"/>
</dbReference>
<dbReference type="PROSITE" id="PS00435">
    <property type="entry name" value="PEROXIDASE_1"/>
    <property type="match status" value="1"/>
</dbReference>
<dbReference type="PRINTS" id="PR00458">
    <property type="entry name" value="PEROXIDASE"/>
</dbReference>
<reference evidence="21 22" key="1">
    <citation type="journal article" date="2011" name="Science">
        <title>The Selaginella genome identifies genetic changes associated with the evolution of vascular plants.</title>
        <authorList>
            <person name="Banks J.A."/>
            <person name="Nishiyama T."/>
            <person name="Hasebe M."/>
            <person name="Bowman J.L."/>
            <person name="Gribskov M."/>
            <person name="dePamphilis C."/>
            <person name="Albert V.A."/>
            <person name="Aono N."/>
            <person name="Aoyama T."/>
            <person name="Ambrose B.A."/>
            <person name="Ashton N.W."/>
            <person name="Axtell M.J."/>
            <person name="Barker E."/>
            <person name="Barker M.S."/>
            <person name="Bennetzen J.L."/>
            <person name="Bonawitz N.D."/>
            <person name="Chapple C."/>
            <person name="Cheng C."/>
            <person name="Correa L.G."/>
            <person name="Dacre M."/>
            <person name="DeBarry J."/>
            <person name="Dreyer I."/>
            <person name="Elias M."/>
            <person name="Engstrom E.M."/>
            <person name="Estelle M."/>
            <person name="Feng L."/>
            <person name="Finet C."/>
            <person name="Floyd S.K."/>
            <person name="Frommer W.B."/>
            <person name="Fujita T."/>
            <person name="Gramzow L."/>
            <person name="Gutensohn M."/>
            <person name="Harholt J."/>
            <person name="Hattori M."/>
            <person name="Heyl A."/>
            <person name="Hirai T."/>
            <person name="Hiwatashi Y."/>
            <person name="Ishikawa M."/>
            <person name="Iwata M."/>
            <person name="Karol K.G."/>
            <person name="Koehler B."/>
            <person name="Kolukisaoglu U."/>
            <person name="Kubo M."/>
            <person name="Kurata T."/>
            <person name="Lalonde S."/>
            <person name="Li K."/>
            <person name="Li Y."/>
            <person name="Litt A."/>
            <person name="Lyons E."/>
            <person name="Manning G."/>
            <person name="Maruyama T."/>
            <person name="Michael T.P."/>
            <person name="Mikami K."/>
            <person name="Miyazaki S."/>
            <person name="Morinaga S."/>
            <person name="Murata T."/>
            <person name="Mueller-Roeber B."/>
            <person name="Nelson D.R."/>
            <person name="Obara M."/>
            <person name="Oguri Y."/>
            <person name="Olmstead R.G."/>
            <person name="Onodera N."/>
            <person name="Petersen B.L."/>
            <person name="Pils B."/>
            <person name="Prigge M."/>
            <person name="Rensing S.A."/>
            <person name="Riano-Pachon D.M."/>
            <person name="Roberts A.W."/>
            <person name="Sato Y."/>
            <person name="Scheller H.V."/>
            <person name="Schulz B."/>
            <person name="Schulz C."/>
            <person name="Shakirov E.V."/>
            <person name="Shibagaki N."/>
            <person name="Shinohara N."/>
            <person name="Shippen D.E."/>
            <person name="Soerensen I."/>
            <person name="Sotooka R."/>
            <person name="Sugimoto N."/>
            <person name="Sugita M."/>
            <person name="Sumikawa N."/>
            <person name="Tanurdzic M."/>
            <person name="Theissen G."/>
            <person name="Ulvskov P."/>
            <person name="Wakazuki S."/>
            <person name="Weng J.K."/>
            <person name="Willats W.W."/>
            <person name="Wipf D."/>
            <person name="Wolf P.G."/>
            <person name="Yang L."/>
            <person name="Zimmer A.D."/>
            <person name="Zhu Q."/>
            <person name="Mitros T."/>
            <person name="Hellsten U."/>
            <person name="Loque D."/>
            <person name="Otillar R."/>
            <person name="Salamov A."/>
            <person name="Schmutz J."/>
            <person name="Shapiro H."/>
            <person name="Lindquist E."/>
            <person name="Lucas S."/>
            <person name="Rokhsar D."/>
            <person name="Grigoriev I.V."/>
        </authorList>
    </citation>
    <scope>NUCLEOTIDE SEQUENCE [LARGE SCALE GENOMIC DNA]</scope>
</reference>
<accession>D8RG06</accession>
<evidence type="ECO:0000256" key="15">
    <source>
        <dbReference type="PIRSR" id="PIRSR600823-2"/>
    </source>
</evidence>
<dbReference type="Proteomes" id="UP000001514">
    <property type="component" value="Unassembled WGS sequence"/>
</dbReference>
<keyword evidence="13 19" id="KW-0376">Hydrogen peroxide</keyword>
<dbReference type="CDD" id="cd00693">
    <property type="entry name" value="secretory_peroxidase"/>
    <property type="match status" value="1"/>
</dbReference>
<feature type="binding site" evidence="16">
    <location>
        <position position="189"/>
    </location>
    <ligand>
        <name>Ca(2+)</name>
        <dbReference type="ChEBI" id="CHEBI:29108"/>
        <label>2</label>
    </ligand>
</feature>
<dbReference type="InParanoid" id="D8RG06"/>
<comment type="cofactor">
    <cofactor evidence="16 19">
        <name>heme b</name>
        <dbReference type="ChEBI" id="CHEBI:60344"/>
    </cofactor>
    <text evidence="16 19">Binds 1 heme b (iron(II)-protoporphyrin IX) group per subunit.</text>
</comment>
<keyword evidence="7 19" id="KW-0349">Heme</keyword>
<proteinExistence type="inferred from homology"/>
<feature type="binding site" evidence="16">
    <location>
        <position position="66"/>
    </location>
    <ligand>
        <name>Ca(2+)</name>
        <dbReference type="ChEBI" id="CHEBI:29108"/>
        <label>1</label>
    </ligand>
</feature>
<feature type="binding site" evidence="16">
    <location>
        <position position="68"/>
    </location>
    <ligand>
        <name>Ca(2+)</name>
        <dbReference type="ChEBI" id="CHEBI:29108"/>
        <label>1</label>
    </ligand>
</feature>
<comment type="similarity">
    <text evidence="3">Belongs to the peroxidase family. Ascorbate peroxidase subfamily.</text>
</comment>
<dbReference type="InterPro" id="IPR000823">
    <property type="entry name" value="Peroxidase_pln"/>
</dbReference>
<evidence type="ECO:0000256" key="4">
    <source>
        <dbReference type="ARBA" id="ARBA00012313"/>
    </source>
</evidence>
<keyword evidence="8 16" id="KW-0479">Metal-binding</keyword>
<evidence type="ECO:0000256" key="10">
    <source>
        <dbReference type="ARBA" id="ARBA00023002"/>
    </source>
</evidence>
<evidence type="ECO:0000256" key="6">
    <source>
        <dbReference type="ARBA" id="ARBA00022559"/>
    </source>
</evidence>
<evidence type="ECO:0000256" key="13">
    <source>
        <dbReference type="ARBA" id="ARBA00023324"/>
    </source>
</evidence>
<dbReference type="PANTHER" id="PTHR31517">
    <property type="match status" value="1"/>
</dbReference>
<dbReference type="InterPro" id="IPR010255">
    <property type="entry name" value="Haem_peroxidase_sf"/>
</dbReference>
<feature type="signal peptide" evidence="19">
    <location>
        <begin position="1"/>
        <end position="20"/>
    </location>
</feature>
<evidence type="ECO:0000256" key="14">
    <source>
        <dbReference type="PIRSR" id="PIRSR600823-1"/>
    </source>
</evidence>
<keyword evidence="12 18" id="KW-1015">Disulfide bond</keyword>
<dbReference type="PANTHER" id="PTHR31517:SF59">
    <property type="entry name" value="PEROXIDASE"/>
    <property type="match status" value="1"/>
</dbReference>
<feature type="domain" description="Plant heme peroxidase family profile" evidence="20">
    <location>
        <begin position="21"/>
        <end position="321"/>
    </location>
</feature>
<feature type="site" description="Transition state stabilizer" evidence="17">
    <location>
        <position position="58"/>
    </location>
</feature>
<dbReference type="GO" id="GO:0046872">
    <property type="term" value="F:metal ion binding"/>
    <property type="evidence" value="ECO:0007669"/>
    <property type="project" value="UniProtKB-UniRule"/>
</dbReference>
<dbReference type="STRING" id="88036.D8RG06"/>
<keyword evidence="5 19" id="KW-0964">Secreted</keyword>
<comment type="cofactor">
    <cofactor evidence="16 19">
        <name>Ca(2+)</name>
        <dbReference type="ChEBI" id="CHEBI:29108"/>
    </cofactor>
    <text evidence="16 19">Binds 2 calcium ions per subunit.</text>
</comment>
<keyword evidence="11 16" id="KW-0408">Iron</keyword>
<evidence type="ECO:0000256" key="1">
    <source>
        <dbReference type="ARBA" id="ARBA00000189"/>
    </source>
</evidence>
<gene>
    <name evidence="21" type="ORF">SELMODRAFT_231472</name>
</gene>
<evidence type="ECO:0000256" key="17">
    <source>
        <dbReference type="PIRSR" id="PIRSR600823-4"/>
    </source>
</evidence>
<dbReference type="SUPFAM" id="SSF48113">
    <property type="entry name" value="Heme-dependent peroxidases"/>
    <property type="match status" value="1"/>
</dbReference>
<evidence type="ECO:0000256" key="9">
    <source>
        <dbReference type="ARBA" id="ARBA00022837"/>
    </source>
</evidence>
<feature type="chain" id="PRO_5005127274" description="Peroxidase" evidence="19">
    <location>
        <begin position="21"/>
        <end position="321"/>
    </location>
</feature>
<dbReference type="GO" id="GO:0006979">
    <property type="term" value="P:response to oxidative stress"/>
    <property type="evidence" value="ECO:0007669"/>
    <property type="project" value="UniProtKB-UniRule"/>
</dbReference>
<keyword evidence="6 19" id="KW-0575">Peroxidase</keyword>
<evidence type="ECO:0000256" key="16">
    <source>
        <dbReference type="PIRSR" id="PIRSR600823-3"/>
    </source>
</evidence>
<evidence type="ECO:0000256" key="7">
    <source>
        <dbReference type="ARBA" id="ARBA00022617"/>
    </source>
</evidence>
<dbReference type="PROSITE" id="PS50873">
    <property type="entry name" value="PEROXIDASE_4"/>
    <property type="match status" value="1"/>
</dbReference>
<feature type="binding site" evidence="15">
    <location>
        <position position="158"/>
    </location>
    <ligand>
        <name>substrate</name>
    </ligand>
</feature>
<keyword evidence="9 16" id="KW-0106">Calcium</keyword>
<comment type="similarity">
    <text evidence="19">Belongs to the peroxidase family. Classical plant (class III) peroxidase subfamily.</text>
</comment>
<dbReference type="InterPro" id="IPR019794">
    <property type="entry name" value="Peroxidases_AS"/>
</dbReference>
<evidence type="ECO:0000256" key="2">
    <source>
        <dbReference type="ARBA" id="ARBA00002322"/>
    </source>
</evidence>
<evidence type="ECO:0000259" key="20">
    <source>
        <dbReference type="PROSITE" id="PS50873"/>
    </source>
</evidence>
<feature type="disulfide bond" evidence="18">
    <location>
        <begin position="64"/>
        <end position="67"/>
    </location>
</feature>
<feature type="active site" description="Proton acceptor" evidence="14">
    <location>
        <position position="62"/>
    </location>
</feature>
<feature type="binding site" evidence="16">
    <location>
        <position position="82"/>
    </location>
    <ligand>
        <name>Ca(2+)</name>
        <dbReference type="ChEBI" id="CHEBI:29108"/>
        <label>1</label>
    </ligand>
</feature>
<dbReference type="PROSITE" id="PS00436">
    <property type="entry name" value="PEROXIDASE_2"/>
    <property type="match status" value="1"/>
</dbReference>